<dbReference type="Proteomes" id="UP000269396">
    <property type="component" value="Unassembled WGS sequence"/>
</dbReference>
<protein>
    <recommendedName>
        <fullName evidence="1">DUF7083 domain-containing protein</fullName>
    </recommendedName>
</protein>
<feature type="domain" description="DUF7083" evidence="1">
    <location>
        <begin position="30"/>
        <end position="93"/>
    </location>
</feature>
<evidence type="ECO:0000259" key="1">
    <source>
        <dbReference type="Pfam" id="PF23309"/>
    </source>
</evidence>
<dbReference type="AlphaFoldDB" id="A0A183PC28"/>
<dbReference type="InterPro" id="IPR055510">
    <property type="entry name" value="DUF7083"/>
</dbReference>
<proteinExistence type="predicted"/>
<name>A0A183PC28_9TREM</name>
<sequence>MEALTLKFCLSQPNLVSGELEVSYTYLVINAIYEFNFDGVAGVTFDSWFNKYDDLFHIDLCRLDHVSKVKILRRKLGATECERYSNFILPKNSRDFDLMNKTLFRSLENSHIYLASAKLLENSAKGDQDCVLLLDSFDGRDRIAIHLANALLIANKNLSTIDSSSPSAPTWVVWVLPKTESSSANSISVFRSQSDNDNNTSQRPLKIAYLPCDVKKLTQVDLILTTSGRIS</sequence>
<dbReference type="EMBL" id="UZAL01031923">
    <property type="protein sequence ID" value="VDP59577.1"/>
    <property type="molecule type" value="Genomic_DNA"/>
</dbReference>
<dbReference type="STRING" id="31246.A0A183PC28"/>
<accession>A0A183PC28</accession>
<organism evidence="2 3">
    <name type="scientific">Schistosoma mattheei</name>
    <dbReference type="NCBI Taxonomy" id="31246"/>
    <lineage>
        <taxon>Eukaryota</taxon>
        <taxon>Metazoa</taxon>
        <taxon>Spiralia</taxon>
        <taxon>Lophotrochozoa</taxon>
        <taxon>Platyhelminthes</taxon>
        <taxon>Trematoda</taxon>
        <taxon>Digenea</taxon>
        <taxon>Strigeidida</taxon>
        <taxon>Schistosomatoidea</taxon>
        <taxon>Schistosomatidae</taxon>
        <taxon>Schistosoma</taxon>
    </lineage>
</organism>
<keyword evidence="3" id="KW-1185">Reference proteome</keyword>
<reference evidence="2 3" key="1">
    <citation type="submission" date="2018-11" db="EMBL/GenBank/DDBJ databases">
        <authorList>
            <consortium name="Pathogen Informatics"/>
        </authorList>
    </citation>
    <scope>NUCLEOTIDE SEQUENCE [LARGE SCALE GENOMIC DNA]</scope>
    <source>
        <strain>Denwood</strain>
        <strain evidence="3">Zambia</strain>
    </source>
</reference>
<evidence type="ECO:0000313" key="2">
    <source>
        <dbReference type="EMBL" id="VDP59577.1"/>
    </source>
</evidence>
<evidence type="ECO:0000313" key="3">
    <source>
        <dbReference type="Proteomes" id="UP000269396"/>
    </source>
</evidence>
<dbReference type="Pfam" id="PF23309">
    <property type="entry name" value="DUF7083"/>
    <property type="match status" value="1"/>
</dbReference>
<gene>
    <name evidence="2" type="ORF">SMTD_LOCUS11914</name>
</gene>